<evidence type="ECO:0000256" key="4">
    <source>
        <dbReference type="ARBA" id="ARBA00022989"/>
    </source>
</evidence>
<proteinExistence type="predicted"/>
<protein>
    <submittedName>
        <fullName evidence="7">Branched-chain amino acid transport system permease protein</fullName>
    </submittedName>
</protein>
<dbReference type="Pfam" id="PF02653">
    <property type="entry name" value="BPD_transp_2"/>
    <property type="match status" value="1"/>
</dbReference>
<comment type="subcellular location">
    <subcellularLocation>
        <location evidence="1">Cell inner membrane</location>
        <topology evidence="1">Multi-pass membrane protein</topology>
    </subcellularLocation>
</comment>
<evidence type="ECO:0000313" key="7">
    <source>
        <dbReference type="EMBL" id="SFK36149.1"/>
    </source>
</evidence>
<feature type="transmembrane region" description="Helical" evidence="6">
    <location>
        <begin position="60"/>
        <end position="81"/>
    </location>
</feature>
<evidence type="ECO:0000313" key="8">
    <source>
        <dbReference type="Proteomes" id="UP000198841"/>
    </source>
</evidence>
<evidence type="ECO:0000256" key="2">
    <source>
        <dbReference type="ARBA" id="ARBA00022475"/>
    </source>
</evidence>
<dbReference type="InterPro" id="IPR001851">
    <property type="entry name" value="ABC_transp_permease"/>
</dbReference>
<feature type="transmembrane region" description="Helical" evidence="6">
    <location>
        <begin position="7"/>
        <end position="24"/>
    </location>
</feature>
<keyword evidence="8" id="KW-1185">Reference proteome</keyword>
<keyword evidence="5 6" id="KW-0472">Membrane</keyword>
<dbReference type="EMBL" id="FOSD01000006">
    <property type="protein sequence ID" value="SFK36149.1"/>
    <property type="molecule type" value="Genomic_DNA"/>
</dbReference>
<evidence type="ECO:0000256" key="1">
    <source>
        <dbReference type="ARBA" id="ARBA00004429"/>
    </source>
</evidence>
<feature type="transmembrane region" description="Helical" evidence="6">
    <location>
        <begin position="222"/>
        <end position="247"/>
    </location>
</feature>
<accession>A0A1I3YXT0</accession>
<gene>
    <name evidence="7" type="ORF">SAMN05518863_106251</name>
</gene>
<feature type="transmembrane region" description="Helical" evidence="6">
    <location>
        <begin position="296"/>
        <end position="319"/>
    </location>
</feature>
<name>A0A1I3YXT0_9GAMM</name>
<organism evidence="7 8">
    <name type="scientific">Candidatus Pantoea symbiotica</name>
    <dbReference type="NCBI Taxonomy" id="1884370"/>
    <lineage>
        <taxon>Bacteria</taxon>
        <taxon>Pseudomonadati</taxon>
        <taxon>Pseudomonadota</taxon>
        <taxon>Gammaproteobacteria</taxon>
        <taxon>Enterobacterales</taxon>
        <taxon>Erwiniaceae</taxon>
        <taxon>Pantoea</taxon>
    </lineage>
</organism>
<feature type="transmembrane region" description="Helical" evidence="6">
    <location>
        <begin position="259"/>
        <end position="284"/>
    </location>
</feature>
<dbReference type="Proteomes" id="UP000198841">
    <property type="component" value="Unassembled WGS sequence"/>
</dbReference>
<dbReference type="PANTHER" id="PTHR30482">
    <property type="entry name" value="HIGH-AFFINITY BRANCHED-CHAIN AMINO ACID TRANSPORT SYSTEM PERMEASE"/>
    <property type="match status" value="1"/>
</dbReference>
<evidence type="ECO:0000256" key="3">
    <source>
        <dbReference type="ARBA" id="ARBA00022692"/>
    </source>
</evidence>
<dbReference type="PANTHER" id="PTHR30482:SF10">
    <property type="entry name" value="HIGH-AFFINITY BRANCHED-CHAIN AMINO ACID TRANSPORT PROTEIN BRAE"/>
    <property type="match status" value="1"/>
</dbReference>
<keyword evidence="4 6" id="KW-1133">Transmembrane helix</keyword>
<keyword evidence="2" id="KW-1003">Cell membrane</keyword>
<feature type="transmembrane region" description="Helical" evidence="6">
    <location>
        <begin position="114"/>
        <end position="133"/>
    </location>
</feature>
<feature type="transmembrane region" description="Helical" evidence="6">
    <location>
        <begin position="87"/>
        <end position="107"/>
    </location>
</feature>
<comment type="caution">
    <text evidence="7">The sequence shown here is derived from an EMBL/GenBank/DDBJ whole genome shotgun (WGS) entry which is preliminary data.</text>
</comment>
<feature type="transmembrane region" description="Helical" evidence="6">
    <location>
        <begin position="172"/>
        <end position="192"/>
    </location>
</feature>
<feature type="transmembrane region" description="Helical" evidence="6">
    <location>
        <begin position="30"/>
        <end position="53"/>
    </location>
</feature>
<dbReference type="InterPro" id="IPR043428">
    <property type="entry name" value="LivM-like"/>
</dbReference>
<evidence type="ECO:0000256" key="6">
    <source>
        <dbReference type="SAM" id="Phobius"/>
    </source>
</evidence>
<reference evidence="7 8" key="1">
    <citation type="submission" date="2016-10" db="EMBL/GenBank/DDBJ databases">
        <authorList>
            <person name="Varghese N."/>
            <person name="Submissions S."/>
        </authorList>
    </citation>
    <scope>NUCLEOTIDE SEQUENCE [LARGE SCALE GENOMIC DNA]</scope>
    <source>
        <strain evidence="7 8">YR512</strain>
    </source>
</reference>
<keyword evidence="3 6" id="KW-0812">Transmembrane</keyword>
<dbReference type="RefSeq" id="WP_008109382.1">
    <property type="nucleotide sequence ID" value="NZ_FOSD01000006.1"/>
</dbReference>
<evidence type="ECO:0000256" key="5">
    <source>
        <dbReference type="ARBA" id="ARBA00023136"/>
    </source>
</evidence>
<sequence>MKLFSEKIQIVVTSLAMVLVALWLSGAIELYTLLSLTVFLVMGLLSLSLAFIWGYGGILCFGQAAFFGLGAYTYAICAINWGDSTWAVVMAVLLPTLFSLLLGYVIFYGGVSDVYLGAITLAVSLVLFNWVNSTSGSEYHIGEALLGGFNGIPSVPTLNLPFQPDAILSPEAIFMVTAGCLALCYALLKFVLLSRFGKTVVAIRENEQRAGLLGYNVPAHKLATFAIGAAIAGLAGCLYVNWGAFVSPGVFSISQSAQIIIWVIVGGRGTLLGPVISCVLLQWMVTRLGAQQTVDVNLVLGVILAVFVLLIPGGILPTLQRLWRRKRHAAAPASRAQVREVKQ</sequence>
<dbReference type="CDD" id="cd06581">
    <property type="entry name" value="TM_PBP1_LivM_like"/>
    <property type="match status" value="1"/>
</dbReference>